<proteinExistence type="predicted"/>
<keyword evidence="2" id="KW-1185">Reference proteome</keyword>
<dbReference type="EMBL" id="CP000246">
    <property type="protein sequence ID" value="ABG83768.1"/>
    <property type="molecule type" value="Genomic_DNA"/>
</dbReference>
<dbReference type="HOGENOM" id="CLU_146610_6_0_9"/>
<dbReference type="KEGG" id="cpf:CPF_2314"/>
<evidence type="ECO:0000313" key="1">
    <source>
        <dbReference type="EMBL" id="ABG83768.1"/>
    </source>
</evidence>
<dbReference type="InterPro" id="IPR009711">
    <property type="entry name" value="UPF0473"/>
</dbReference>
<sequence length="124" mass="13824">MSDKDLNKCCGGNCGCGSEKEEKHEGCGCGGHGHDHGHDHHEGCGCGDEHLEHFVVDLEDEEGNTITCDVIDAFEYKDEEYVLVQHPDESVYLFKSQGEEGELVLPSEEEFDEVVKFYEENVAE</sequence>
<gene>
    <name evidence="1" type="ordered locus">CPF_2314</name>
</gene>
<dbReference type="PaxDb" id="195103-CPF_2314"/>
<evidence type="ECO:0008006" key="3">
    <source>
        <dbReference type="Google" id="ProtNLM"/>
    </source>
</evidence>
<dbReference type="STRING" id="195103.CPF_2314"/>
<dbReference type="eggNOG" id="ENOG5033G4K">
    <property type="taxonomic scope" value="Bacteria"/>
</dbReference>
<dbReference type="AlphaFoldDB" id="A0A0H2YSQ4"/>
<dbReference type="Proteomes" id="UP000001823">
    <property type="component" value="Chromosome"/>
</dbReference>
<name>A0A0H2YSQ4_CLOP1</name>
<organism evidence="1 2">
    <name type="scientific">Clostridium perfringens (strain ATCC 13124 / DSM 756 / JCM 1290 / NCIMB 6125 / NCTC 8237 / Type A)</name>
    <dbReference type="NCBI Taxonomy" id="195103"/>
    <lineage>
        <taxon>Bacteria</taxon>
        <taxon>Bacillati</taxon>
        <taxon>Bacillota</taxon>
        <taxon>Clostridia</taxon>
        <taxon>Eubacteriales</taxon>
        <taxon>Clostridiaceae</taxon>
        <taxon>Clostridium</taxon>
    </lineage>
</organism>
<dbReference type="Pfam" id="PF06949">
    <property type="entry name" value="DUF1292"/>
    <property type="match status" value="1"/>
</dbReference>
<evidence type="ECO:0000313" key="2">
    <source>
        <dbReference type="Proteomes" id="UP000001823"/>
    </source>
</evidence>
<reference evidence="1 2" key="1">
    <citation type="journal article" date="2006" name="Genome Res.">
        <title>Skewed genomic variability in strains of the toxigenic bacterial pathogen, Clostridium perfringens.</title>
        <authorList>
            <person name="Myers G.S."/>
            <person name="Rasko D.A."/>
            <person name="Cheung J.K."/>
            <person name="Ravel J."/>
            <person name="Seshadri R."/>
            <person name="Deboy R.T."/>
            <person name="Ren Q."/>
            <person name="Varga J."/>
            <person name="Awad M.M."/>
            <person name="Brinkac L.M."/>
            <person name="Daugherty S.C."/>
            <person name="Haft D.H."/>
            <person name="Dodson R.J."/>
            <person name="Madupu R."/>
            <person name="Nelson W.C."/>
            <person name="Rosovitz M.J."/>
            <person name="Sullivan S.A."/>
            <person name="Khouri H."/>
            <person name="Dimitrov G.I."/>
            <person name="Watkins K.L."/>
            <person name="Mulligan S."/>
            <person name="Benton J."/>
            <person name="Radune D."/>
            <person name="Fisher D.J."/>
            <person name="Atkins H.S."/>
            <person name="Hiscox T."/>
            <person name="Jost B.H."/>
            <person name="Billington S.J."/>
            <person name="Songer J.G."/>
            <person name="McClane B.A."/>
            <person name="Titball R.W."/>
            <person name="Rood J.I."/>
            <person name="Melville S.B."/>
            <person name="Paulsen I.T."/>
        </authorList>
    </citation>
    <scope>NUCLEOTIDE SEQUENCE [LARGE SCALE GENOMIC DNA]</scope>
    <source>
        <strain evidence="2">ATCC 13124 / DSM 756 / JCM 1290 / NCIMB 6125 / NCTC 8237 / S 107 / Type A</strain>
    </source>
</reference>
<accession>A0A0H2YSQ4</accession>
<protein>
    <recommendedName>
        <fullName evidence="3">DUF1292 domain-containing protein</fullName>
    </recommendedName>
</protein>
<dbReference type="RefSeq" id="WP_003451221.1">
    <property type="nucleotide sequence ID" value="NC_008261.1"/>
</dbReference>